<reference evidence="7" key="1">
    <citation type="submission" date="2022-04" db="EMBL/GenBank/DDBJ databases">
        <title>Hymenobacter sp. isolated from the air.</title>
        <authorList>
            <person name="Won M."/>
            <person name="Lee C.-M."/>
            <person name="Woen H.-Y."/>
            <person name="Kwon S.-W."/>
        </authorList>
    </citation>
    <scope>NUCLEOTIDE SEQUENCE</scope>
    <source>
        <strain evidence="7">5420S-77</strain>
        <plasmid evidence="7">unnamed7</plasmid>
    </source>
</reference>
<proteinExistence type="inferred from homology"/>
<gene>
    <name evidence="7" type="ORF">MUN86_30015</name>
</gene>
<dbReference type="Pfam" id="PF25954">
    <property type="entry name" value="Beta-barrel_RND_2"/>
    <property type="match status" value="1"/>
</dbReference>
<evidence type="ECO:0000313" key="8">
    <source>
        <dbReference type="Proteomes" id="UP000830401"/>
    </source>
</evidence>
<feature type="domain" description="Multidrug resistance protein MdtA-like C-terminal permuted SH3" evidence="6">
    <location>
        <begin position="238"/>
        <end position="295"/>
    </location>
</feature>
<evidence type="ECO:0000259" key="5">
    <source>
        <dbReference type="Pfam" id="PF25954"/>
    </source>
</evidence>
<evidence type="ECO:0000313" key="7">
    <source>
        <dbReference type="EMBL" id="UOQ69750.1"/>
    </source>
</evidence>
<dbReference type="Pfam" id="PF25917">
    <property type="entry name" value="BSH_RND"/>
    <property type="match status" value="1"/>
</dbReference>
<evidence type="ECO:0000259" key="6">
    <source>
        <dbReference type="Pfam" id="PF25967"/>
    </source>
</evidence>
<keyword evidence="3" id="KW-0813">Transport</keyword>
<comment type="subcellular location">
    <subcellularLocation>
        <location evidence="1">Cell envelope</location>
    </subcellularLocation>
</comment>
<dbReference type="Gene3D" id="1.10.287.470">
    <property type="entry name" value="Helix hairpin bin"/>
    <property type="match status" value="1"/>
</dbReference>
<dbReference type="Pfam" id="PF25967">
    <property type="entry name" value="RND-MFP_C"/>
    <property type="match status" value="1"/>
</dbReference>
<sequence>MLVDEYVVRPTASSDELQATGTIQANQEVQLVSEVARKVTGIYAHEGTSVTQGTLLFKLDDADLQARRRKLKLQEKLALLDDGRMRGLLRTESVTQQEYDQVSTNLQVLQADLQAVDVDLAKTQIRAPFAGIIGLNRVDIGAYVTPSTVLTSLEDVSQVEVSFTVPERYAAEVRPGQSIQFTTENGTAAQSARIVATEPRTDVSTRSLLVKAISPNAKRQLVPGMSAKISFALRANTNALVVPTQALIPTAKGYALYAIKGGKADYRDVTTGPRSSNSVQILSGVQAGDTVITTNLLRLGPGVPVRSASAQ</sequence>
<evidence type="ECO:0000256" key="2">
    <source>
        <dbReference type="ARBA" id="ARBA00009477"/>
    </source>
</evidence>
<evidence type="ECO:0000259" key="4">
    <source>
        <dbReference type="Pfam" id="PF25917"/>
    </source>
</evidence>
<dbReference type="EMBL" id="CP095068">
    <property type="protein sequence ID" value="UOQ69750.1"/>
    <property type="molecule type" value="Genomic_DNA"/>
</dbReference>
<dbReference type="SUPFAM" id="SSF111369">
    <property type="entry name" value="HlyD-like secretion proteins"/>
    <property type="match status" value="1"/>
</dbReference>
<dbReference type="Gene3D" id="2.40.420.20">
    <property type="match status" value="1"/>
</dbReference>
<evidence type="ECO:0000256" key="3">
    <source>
        <dbReference type="ARBA" id="ARBA00022448"/>
    </source>
</evidence>
<dbReference type="InterPro" id="IPR006143">
    <property type="entry name" value="RND_pump_MFP"/>
</dbReference>
<dbReference type="InterPro" id="IPR058792">
    <property type="entry name" value="Beta-barrel_RND_2"/>
</dbReference>
<protein>
    <submittedName>
        <fullName evidence="7">Efflux RND transporter periplasmic adaptor subunit</fullName>
    </submittedName>
</protein>
<dbReference type="PANTHER" id="PTHR30469:SF36">
    <property type="entry name" value="BLL3903 PROTEIN"/>
    <property type="match status" value="1"/>
</dbReference>
<evidence type="ECO:0000256" key="1">
    <source>
        <dbReference type="ARBA" id="ARBA00004196"/>
    </source>
</evidence>
<dbReference type="InterPro" id="IPR058625">
    <property type="entry name" value="MdtA-like_BSH"/>
</dbReference>
<feature type="domain" description="CusB-like beta-barrel" evidence="5">
    <location>
        <begin position="161"/>
        <end position="232"/>
    </location>
</feature>
<dbReference type="Gene3D" id="2.40.50.100">
    <property type="match status" value="1"/>
</dbReference>
<feature type="domain" description="Multidrug resistance protein MdtA-like barrel-sandwich hybrid" evidence="4">
    <location>
        <begin position="29"/>
        <end position="146"/>
    </location>
</feature>
<keyword evidence="8" id="KW-1185">Reference proteome</keyword>
<geneLocation type="plasmid" evidence="7 8">
    <name>unnamed7</name>
</geneLocation>
<dbReference type="NCBIfam" id="TIGR01730">
    <property type="entry name" value="RND_mfp"/>
    <property type="match status" value="1"/>
</dbReference>
<dbReference type="InterPro" id="IPR058627">
    <property type="entry name" value="MdtA-like_C"/>
</dbReference>
<dbReference type="PANTHER" id="PTHR30469">
    <property type="entry name" value="MULTIDRUG RESISTANCE PROTEIN MDTA"/>
    <property type="match status" value="1"/>
</dbReference>
<accession>A0ABY4GFM6</accession>
<dbReference type="Proteomes" id="UP000830401">
    <property type="component" value="Plasmid unnamed7"/>
</dbReference>
<organism evidence="7 8">
    <name type="scientific">Hymenobacter volaticus</name>
    <dbReference type="NCBI Taxonomy" id="2932254"/>
    <lineage>
        <taxon>Bacteria</taxon>
        <taxon>Pseudomonadati</taxon>
        <taxon>Bacteroidota</taxon>
        <taxon>Cytophagia</taxon>
        <taxon>Cytophagales</taxon>
        <taxon>Hymenobacteraceae</taxon>
        <taxon>Hymenobacter</taxon>
    </lineage>
</organism>
<keyword evidence="7" id="KW-0614">Plasmid</keyword>
<comment type="similarity">
    <text evidence="2">Belongs to the membrane fusion protein (MFP) (TC 8.A.1) family.</text>
</comment>
<dbReference type="RefSeq" id="WP_245127598.1">
    <property type="nucleotide sequence ID" value="NZ_CP095068.1"/>
</dbReference>
<dbReference type="Gene3D" id="2.40.30.170">
    <property type="match status" value="1"/>
</dbReference>
<name>A0ABY4GFM6_9BACT</name>